<feature type="domain" description="BD-FAE-like" evidence="4">
    <location>
        <begin position="80"/>
        <end position="179"/>
    </location>
</feature>
<evidence type="ECO:0000256" key="2">
    <source>
        <dbReference type="ARBA" id="ARBA00022801"/>
    </source>
</evidence>
<dbReference type="InterPro" id="IPR050300">
    <property type="entry name" value="GDXG_lipolytic_enzyme"/>
</dbReference>
<dbReference type="OrthoDB" id="9815425at2"/>
<dbReference type="PANTHER" id="PTHR48081">
    <property type="entry name" value="AB HYDROLASE SUPERFAMILY PROTEIN C4A8.06C"/>
    <property type="match status" value="1"/>
</dbReference>
<reference evidence="5 6" key="1">
    <citation type="submission" date="2019-02" db="EMBL/GenBank/DDBJ databases">
        <title>Deep-cultivation of Planctomycetes and their phenomic and genomic characterization uncovers novel biology.</title>
        <authorList>
            <person name="Wiegand S."/>
            <person name="Jogler M."/>
            <person name="Boedeker C."/>
            <person name="Pinto D."/>
            <person name="Vollmers J."/>
            <person name="Rivas-Marin E."/>
            <person name="Kohn T."/>
            <person name="Peeters S.H."/>
            <person name="Heuer A."/>
            <person name="Rast P."/>
            <person name="Oberbeckmann S."/>
            <person name="Bunk B."/>
            <person name="Jeske O."/>
            <person name="Meyerdierks A."/>
            <person name="Storesund J.E."/>
            <person name="Kallscheuer N."/>
            <person name="Luecker S."/>
            <person name="Lage O.M."/>
            <person name="Pohl T."/>
            <person name="Merkel B.J."/>
            <person name="Hornburger P."/>
            <person name="Mueller R.-W."/>
            <person name="Bruemmer F."/>
            <person name="Labrenz M."/>
            <person name="Spormann A.M."/>
            <person name="Op Den Camp H."/>
            <person name="Overmann J."/>
            <person name="Amann R."/>
            <person name="Jetten M.S.M."/>
            <person name="Mascher T."/>
            <person name="Medema M.H."/>
            <person name="Devos D.P."/>
            <person name="Kaster A.-K."/>
            <person name="Ovreas L."/>
            <person name="Rohde M."/>
            <person name="Galperin M.Y."/>
            <person name="Jogler C."/>
        </authorList>
    </citation>
    <scope>NUCLEOTIDE SEQUENCE [LARGE SCALE GENOMIC DNA]</scope>
    <source>
        <strain evidence="5 6">KOR34</strain>
    </source>
</reference>
<dbReference type="AlphaFoldDB" id="A0A5C5VAN2"/>
<comment type="similarity">
    <text evidence="1">Belongs to the 'GDXG' lipolytic enzyme family.</text>
</comment>
<keyword evidence="6" id="KW-1185">Reference proteome</keyword>
<evidence type="ECO:0000256" key="1">
    <source>
        <dbReference type="ARBA" id="ARBA00010515"/>
    </source>
</evidence>
<gene>
    <name evidence="5" type="primary">axeA1_1</name>
    <name evidence="5" type="ORF">KOR34_02620</name>
</gene>
<protein>
    <submittedName>
        <fullName evidence="5">Acetylxylan esterase</fullName>
        <ecNumber evidence="5">3.1.1.72</ecNumber>
    </submittedName>
</protein>
<organism evidence="5 6">
    <name type="scientific">Posidoniimonas corsicana</name>
    <dbReference type="NCBI Taxonomy" id="1938618"/>
    <lineage>
        <taxon>Bacteria</taxon>
        <taxon>Pseudomonadati</taxon>
        <taxon>Planctomycetota</taxon>
        <taxon>Planctomycetia</taxon>
        <taxon>Pirellulales</taxon>
        <taxon>Lacipirellulaceae</taxon>
        <taxon>Posidoniimonas</taxon>
    </lineage>
</organism>
<accession>A0A5C5VAN2</accession>
<dbReference type="Proteomes" id="UP000316714">
    <property type="component" value="Unassembled WGS sequence"/>
</dbReference>
<evidence type="ECO:0000259" key="3">
    <source>
        <dbReference type="Pfam" id="PF01738"/>
    </source>
</evidence>
<dbReference type="EMBL" id="SIHJ01000001">
    <property type="protein sequence ID" value="TWT35371.1"/>
    <property type="molecule type" value="Genomic_DNA"/>
</dbReference>
<dbReference type="GO" id="GO:0004806">
    <property type="term" value="F:triacylglycerol lipase activity"/>
    <property type="evidence" value="ECO:0007669"/>
    <property type="project" value="TreeGrafter"/>
</dbReference>
<proteinExistence type="inferred from homology"/>
<dbReference type="InterPro" id="IPR049492">
    <property type="entry name" value="BD-FAE-like_dom"/>
</dbReference>
<dbReference type="Gene3D" id="3.40.50.1820">
    <property type="entry name" value="alpha/beta hydrolase"/>
    <property type="match status" value="1"/>
</dbReference>
<dbReference type="Pfam" id="PF20434">
    <property type="entry name" value="BD-FAE"/>
    <property type="match status" value="1"/>
</dbReference>
<dbReference type="InterPro" id="IPR002925">
    <property type="entry name" value="Dienelactn_hydro"/>
</dbReference>
<evidence type="ECO:0000313" key="5">
    <source>
        <dbReference type="EMBL" id="TWT35371.1"/>
    </source>
</evidence>
<dbReference type="GO" id="GO:0046555">
    <property type="term" value="F:acetylxylan esterase activity"/>
    <property type="evidence" value="ECO:0007669"/>
    <property type="project" value="UniProtKB-EC"/>
</dbReference>
<dbReference type="PANTHER" id="PTHR48081:SF30">
    <property type="entry name" value="ACETYL-HYDROLASE LIPR-RELATED"/>
    <property type="match status" value="1"/>
</dbReference>
<sequence length="322" mass="34594">MTHVCGRYRCARQLEIPLTAPLPSPVGWRVAIMLAAWSSAAIAAPRFPPTPPPDRLVPYKATDGGSLSLHVFAPPGPAPEEGSPAIILFFGGGWKGGDPAQFYPQCRHFASLGFVAMSAEYRVESRHGTTPRECVEDGKSAIRWVRDHAGELNVDPTRIVAGGGSAGGHVAAAAATGTAVDEPGAPATSCRPDALVLFNPVFNNGPGGYGYSRVAAYWRTVSPMHNIDDRTPPTIVFFGSRDKLVPVDQMREYERRMKSRGIRCDLHIYEGQKHGFFNHDSTDSNNNRFYSQTLKEADAFLASLGVVHPADKPNASAVGAGI</sequence>
<dbReference type="Pfam" id="PF01738">
    <property type="entry name" value="DLH"/>
    <property type="match status" value="1"/>
</dbReference>
<evidence type="ECO:0000259" key="4">
    <source>
        <dbReference type="Pfam" id="PF20434"/>
    </source>
</evidence>
<comment type="caution">
    <text evidence="5">The sequence shown here is derived from an EMBL/GenBank/DDBJ whole genome shotgun (WGS) entry which is preliminary data.</text>
</comment>
<feature type="domain" description="Dienelactone hydrolase" evidence="3">
    <location>
        <begin position="217"/>
        <end position="288"/>
    </location>
</feature>
<keyword evidence="2 5" id="KW-0378">Hydrolase</keyword>
<name>A0A5C5VAN2_9BACT</name>
<dbReference type="EC" id="3.1.1.72" evidence="5"/>
<dbReference type="SUPFAM" id="SSF53474">
    <property type="entry name" value="alpha/beta-Hydrolases"/>
    <property type="match status" value="1"/>
</dbReference>
<dbReference type="InterPro" id="IPR029058">
    <property type="entry name" value="AB_hydrolase_fold"/>
</dbReference>
<evidence type="ECO:0000313" key="6">
    <source>
        <dbReference type="Proteomes" id="UP000316714"/>
    </source>
</evidence>